<dbReference type="Proteomes" id="UP000236370">
    <property type="component" value="Unassembled WGS sequence"/>
</dbReference>
<organism evidence="8 9">
    <name type="scientific">Pan troglodytes</name>
    <name type="common">Chimpanzee</name>
    <dbReference type="NCBI Taxonomy" id="9598"/>
    <lineage>
        <taxon>Eukaryota</taxon>
        <taxon>Metazoa</taxon>
        <taxon>Chordata</taxon>
        <taxon>Craniata</taxon>
        <taxon>Vertebrata</taxon>
        <taxon>Euteleostomi</taxon>
        <taxon>Mammalia</taxon>
        <taxon>Eutheria</taxon>
        <taxon>Euarchontoglires</taxon>
        <taxon>Primates</taxon>
        <taxon>Haplorrhini</taxon>
        <taxon>Catarrhini</taxon>
        <taxon>Hominidae</taxon>
        <taxon>Pan</taxon>
    </lineage>
</organism>
<evidence type="ECO:0000256" key="4">
    <source>
        <dbReference type="ARBA" id="ARBA00023157"/>
    </source>
</evidence>
<evidence type="ECO:0000256" key="3">
    <source>
        <dbReference type="ARBA" id="ARBA00022729"/>
    </source>
</evidence>
<dbReference type="KEGG" id="ptr:735576"/>
<dbReference type="Pfam" id="PF04089">
    <property type="entry name" value="BRICHOS"/>
    <property type="match status" value="1"/>
</dbReference>
<comment type="caution">
    <text evidence="8">The sequence shown here is derived from an EMBL/GenBank/DDBJ whole genome shotgun (WGS) entry which is preliminary data.</text>
</comment>
<comment type="similarity">
    <text evidence="5">Belongs to the gastrokine family.</text>
</comment>
<evidence type="ECO:0000313" key="8">
    <source>
        <dbReference type="EMBL" id="PNI66525.1"/>
    </source>
</evidence>
<evidence type="ECO:0000313" key="9">
    <source>
        <dbReference type="Proteomes" id="UP000236370"/>
    </source>
</evidence>
<dbReference type="PROSITE" id="PS50869">
    <property type="entry name" value="BRICHOS"/>
    <property type="match status" value="1"/>
</dbReference>
<gene>
    <name evidence="8" type="ORF">CK820_G0015301</name>
</gene>
<dbReference type="EMBL" id="NBAG03000238">
    <property type="protein sequence ID" value="PNI66525.1"/>
    <property type="molecule type" value="Genomic_DNA"/>
</dbReference>
<dbReference type="GO" id="GO:0005576">
    <property type="term" value="C:extracellular region"/>
    <property type="evidence" value="ECO:0007669"/>
    <property type="project" value="UniProtKB-SubCell"/>
</dbReference>
<dbReference type="AlphaFoldDB" id="A0A2J8N433"/>
<dbReference type="OrthoDB" id="9445110at2759"/>
<keyword evidence="4" id="KW-1015">Disulfide bond</keyword>
<sequence>MKHLVASSILGVFVLTPSLAMMNIRFNHPLYGSFGTQIIHIGAFQGMVSIQDNNIFSEWDGILDYKNALLVAKVFNKMACVLARMDQAVFPSLDDISKALDKQAFKHYPTTRGLTYTVLPSRVKNLAQYGMPIKNMCRDDPTYFARQQKEGTALVIDSNSCFEIQLLSFMGLFICGEIPGL</sequence>
<evidence type="ECO:0000256" key="2">
    <source>
        <dbReference type="ARBA" id="ARBA00022525"/>
    </source>
</evidence>
<keyword evidence="3" id="KW-0732">Signal</keyword>
<evidence type="ECO:0000256" key="1">
    <source>
        <dbReference type="ARBA" id="ARBA00004613"/>
    </source>
</evidence>
<protein>
    <recommendedName>
        <fullName evidence="6">Gastrokine-3</fullName>
    </recommendedName>
</protein>
<dbReference type="SMART" id="SM01039">
    <property type="entry name" value="BRICHOS"/>
    <property type="match status" value="1"/>
</dbReference>
<name>A0A2J8N433_PANTR</name>
<keyword evidence="2" id="KW-0964">Secreted</keyword>
<evidence type="ECO:0000256" key="6">
    <source>
        <dbReference type="ARBA" id="ARBA00070178"/>
    </source>
</evidence>
<reference evidence="8 9" key="1">
    <citation type="submission" date="2017-12" db="EMBL/GenBank/DDBJ databases">
        <title>High-resolution comparative analysis of great ape genomes.</title>
        <authorList>
            <person name="Pollen A."/>
            <person name="Hastie A."/>
            <person name="Hormozdiari F."/>
            <person name="Dougherty M."/>
            <person name="Liu R."/>
            <person name="Chaisson M."/>
            <person name="Hoppe E."/>
            <person name="Hill C."/>
            <person name="Pang A."/>
            <person name="Hillier L."/>
            <person name="Baker C."/>
            <person name="Armstrong J."/>
            <person name="Shendure J."/>
            <person name="Paten B."/>
            <person name="Wilson R."/>
            <person name="Chao H."/>
            <person name="Schneider V."/>
            <person name="Ventura M."/>
            <person name="Kronenberg Z."/>
            <person name="Murali S."/>
            <person name="Gordon D."/>
            <person name="Cantsilieris S."/>
            <person name="Munson K."/>
            <person name="Nelson B."/>
            <person name="Raja A."/>
            <person name="Underwood J."/>
            <person name="Diekhans M."/>
            <person name="Fiddes I."/>
            <person name="Haussler D."/>
            <person name="Eichler E."/>
        </authorList>
    </citation>
    <scope>NUCLEOTIDE SEQUENCE [LARGE SCALE GENOMIC DNA]</scope>
    <source>
        <strain evidence="8">Yerkes chimp pedigree #C0471</strain>
    </source>
</reference>
<comment type="subcellular location">
    <subcellularLocation>
        <location evidence="1">Secreted</location>
    </subcellularLocation>
</comment>
<dbReference type="Gene3D" id="3.30.390.150">
    <property type="match status" value="1"/>
</dbReference>
<proteinExistence type="inferred from homology"/>
<dbReference type="PANTHER" id="PTHR16483">
    <property type="entry name" value="GASTROKINE 1"/>
    <property type="match status" value="1"/>
</dbReference>
<feature type="domain" description="BRICHOS" evidence="7">
    <location>
        <begin position="53"/>
        <end position="145"/>
    </location>
</feature>
<dbReference type="InterPro" id="IPR051772">
    <property type="entry name" value="Gastrokine"/>
</dbReference>
<evidence type="ECO:0000256" key="5">
    <source>
        <dbReference type="ARBA" id="ARBA00061085"/>
    </source>
</evidence>
<evidence type="ECO:0000259" key="7">
    <source>
        <dbReference type="PROSITE" id="PS50869"/>
    </source>
</evidence>
<dbReference type="InterPro" id="IPR007084">
    <property type="entry name" value="BRICHOS_dom"/>
</dbReference>
<dbReference type="FunFam" id="3.30.390.150:FF:000005">
    <property type="entry name" value="Gastrokine-3"/>
    <property type="match status" value="1"/>
</dbReference>
<accession>A0A2J8N433</accession>